<organism evidence="1 2">
    <name type="scientific">Penicillium diatomitis</name>
    <dbReference type="NCBI Taxonomy" id="2819901"/>
    <lineage>
        <taxon>Eukaryota</taxon>
        <taxon>Fungi</taxon>
        <taxon>Dikarya</taxon>
        <taxon>Ascomycota</taxon>
        <taxon>Pezizomycotina</taxon>
        <taxon>Eurotiomycetes</taxon>
        <taxon>Eurotiomycetidae</taxon>
        <taxon>Eurotiales</taxon>
        <taxon>Aspergillaceae</taxon>
        <taxon>Penicillium</taxon>
    </lineage>
</organism>
<sequence>MESFTSRLEPDDSQKYFVVIADVEEQIVRTLNPIKLAVFEGRDFTPAVYLEIVPLVVQLTFQGPLLLPSVALSVFRLKLCCVANENLISA</sequence>
<protein>
    <submittedName>
        <fullName evidence="1">Uncharacterized protein</fullName>
    </submittedName>
</protein>
<dbReference type="Proteomes" id="UP001148312">
    <property type="component" value="Unassembled WGS sequence"/>
</dbReference>
<dbReference type="GeneID" id="81628553"/>
<dbReference type="AlphaFoldDB" id="A0A9W9WRA1"/>
<dbReference type="EMBL" id="JAPWDQ010000013">
    <property type="protein sequence ID" value="KAJ5472139.1"/>
    <property type="molecule type" value="Genomic_DNA"/>
</dbReference>
<evidence type="ECO:0000313" key="2">
    <source>
        <dbReference type="Proteomes" id="UP001148312"/>
    </source>
</evidence>
<reference evidence="1" key="1">
    <citation type="submission" date="2022-12" db="EMBL/GenBank/DDBJ databases">
        <authorList>
            <person name="Petersen C."/>
        </authorList>
    </citation>
    <scope>NUCLEOTIDE SEQUENCE</scope>
    <source>
        <strain evidence="1">IBT 30728</strain>
    </source>
</reference>
<comment type="caution">
    <text evidence="1">The sequence shown here is derived from an EMBL/GenBank/DDBJ whole genome shotgun (WGS) entry which is preliminary data.</text>
</comment>
<accession>A0A9W9WRA1</accession>
<evidence type="ECO:0000313" key="1">
    <source>
        <dbReference type="EMBL" id="KAJ5472139.1"/>
    </source>
</evidence>
<proteinExistence type="predicted"/>
<name>A0A9W9WRA1_9EURO</name>
<keyword evidence="2" id="KW-1185">Reference proteome</keyword>
<gene>
    <name evidence="1" type="ORF">N7539_008708</name>
</gene>
<reference evidence="1" key="2">
    <citation type="journal article" date="2023" name="IMA Fungus">
        <title>Comparative genomic study of the Penicillium genus elucidates a diverse pangenome and 15 lateral gene transfer events.</title>
        <authorList>
            <person name="Petersen C."/>
            <person name="Sorensen T."/>
            <person name="Nielsen M.R."/>
            <person name="Sondergaard T.E."/>
            <person name="Sorensen J.L."/>
            <person name="Fitzpatrick D.A."/>
            <person name="Frisvad J.C."/>
            <person name="Nielsen K.L."/>
        </authorList>
    </citation>
    <scope>NUCLEOTIDE SEQUENCE</scope>
    <source>
        <strain evidence="1">IBT 30728</strain>
    </source>
</reference>
<dbReference type="RefSeq" id="XP_056786685.1">
    <property type="nucleotide sequence ID" value="XM_056938303.1"/>
</dbReference>